<feature type="region of interest" description="Disordered" evidence="2">
    <location>
        <begin position="1"/>
        <end position="21"/>
    </location>
</feature>
<evidence type="ECO:0000259" key="3">
    <source>
        <dbReference type="Pfam" id="PF03221"/>
    </source>
</evidence>
<feature type="region of interest" description="Disordered" evidence="2">
    <location>
        <begin position="318"/>
        <end position="338"/>
    </location>
</feature>
<sequence length="338" mass="37848">MPRGRKRAPGGGGRQSSSYQREVETYQKRLEVINFHDNNRMQATLDKFYQHLRIESVCSSSVKAGLKVIRKVGTATTISTAEEEALKEWVLSLREEDVPVSRLMLQLKAQAIAEDEAPWAANSRQDEAGTEEAGGYGGRRKRILEECCSSQEELGVEKVYNADQSGVCFEYLPKHTISEKGAKTVWVRCGGKDKSASPPSTQEHKIVYNHIVQNGFNTLWPEISALSRELTSQLTVQHKKKDPTTFKLIPPSRRDVILWIMKTWKNLGAHVIKSGFAGLLKCRPGGNPNEPDDTQEPTSVEPVNELVEELERINAVEDAVSDSGDMFERYSDDDVEAE</sequence>
<dbReference type="EMBL" id="ANIZ01000047">
    <property type="protein sequence ID" value="ETI57381.1"/>
    <property type="molecule type" value="Genomic_DNA"/>
</dbReference>
<evidence type="ECO:0000313" key="4">
    <source>
        <dbReference type="EMBL" id="ETI57381.1"/>
    </source>
</evidence>
<proteinExistence type="predicted"/>
<dbReference type="GO" id="GO:0003677">
    <property type="term" value="F:DNA binding"/>
    <property type="evidence" value="ECO:0007669"/>
    <property type="project" value="UniProtKB-KW"/>
</dbReference>
<dbReference type="HOGENOM" id="CLU_822510_0_0_1"/>
<evidence type="ECO:0000256" key="1">
    <source>
        <dbReference type="ARBA" id="ARBA00023125"/>
    </source>
</evidence>
<protein>
    <recommendedName>
        <fullName evidence="3">HTH CENPB-type domain-containing protein</fullName>
    </recommendedName>
</protein>
<accession>V9G222</accession>
<organism evidence="4 5">
    <name type="scientific">Phytophthora nicotianae P1569</name>
    <dbReference type="NCBI Taxonomy" id="1317065"/>
    <lineage>
        <taxon>Eukaryota</taxon>
        <taxon>Sar</taxon>
        <taxon>Stramenopiles</taxon>
        <taxon>Oomycota</taxon>
        <taxon>Peronosporomycetes</taxon>
        <taxon>Peronosporales</taxon>
        <taxon>Peronosporaceae</taxon>
        <taxon>Phytophthora</taxon>
    </lineage>
</organism>
<dbReference type="Proteomes" id="UP000018721">
    <property type="component" value="Unassembled WGS sequence"/>
</dbReference>
<dbReference type="InterPro" id="IPR006600">
    <property type="entry name" value="HTH_CenpB_DNA-bd_dom"/>
</dbReference>
<comment type="caution">
    <text evidence="4">The sequence shown here is derived from an EMBL/GenBank/DDBJ whole genome shotgun (WGS) entry which is preliminary data.</text>
</comment>
<reference evidence="4 5" key="1">
    <citation type="submission" date="2013-11" db="EMBL/GenBank/DDBJ databases">
        <title>The Genome Sequence of Phytophthora parasitica P1569.</title>
        <authorList>
            <consortium name="The Broad Institute Genomics Platform"/>
            <person name="Russ C."/>
            <person name="Tyler B."/>
            <person name="Panabieres F."/>
            <person name="Shan W."/>
            <person name="Tripathy S."/>
            <person name="Grunwald N."/>
            <person name="Machado M."/>
            <person name="Johnson C.S."/>
            <person name="Arredondo F."/>
            <person name="Hong C."/>
            <person name="Coffey M."/>
            <person name="Young S.K."/>
            <person name="Zeng Q."/>
            <person name="Gargeya S."/>
            <person name="Fitzgerald M."/>
            <person name="Abouelleil A."/>
            <person name="Alvarado L."/>
            <person name="Chapman S.B."/>
            <person name="Gainer-Dewar J."/>
            <person name="Goldberg J."/>
            <person name="Griggs A."/>
            <person name="Gujja S."/>
            <person name="Hansen M."/>
            <person name="Howarth C."/>
            <person name="Imamovic A."/>
            <person name="Ireland A."/>
            <person name="Larimer J."/>
            <person name="McCowan C."/>
            <person name="Murphy C."/>
            <person name="Pearson M."/>
            <person name="Poon T.W."/>
            <person name="Priest M."/>
            <person name="Roberts A."/>
            <person name="Saif S."/>
            <person name="Shea T."/>
            <person name="Sykes S."/>
            <person name="Wortman J."/>
            <person name="Nusbaum C."/>
            <person name="Birren B."/>
        </authorList>
    </citation>
    <scope>NUCLEOTIDE SEQUENCE [LARGE SCALE GENOMIC DNA]</scope>
    <source>
        <strain evidence="4 5">P1569</strain>
    </source>
</reference>
<gene>
    <name evidence="4" type="ORF">F443_00327</name>
</gene>
<feature type="domain" description="HTH CENPB-type" evidence="3">
    <location>
        <begin position="82"/>
        <end position="115"/>
    </location>
</feature>
<keyword evidence="5" id="KW-1185">Reference proteome</keyword>
<evidence type="ECO:0000313" key="5">
    <source>
        <dbReference type="Proteomes" id="UP000018721"/>
    </source>
</evidence>
<name>V9G222_PHYNI</name>
<dbReference type="AlphaFoldDB" id="V9G222"/>
<evidence type="ECO:0000256" key="2">
    <source>
        <dbReference type="SAM" id="MobiDB-lite"/>
    </source>
</evidence>
<dbReference type="Pfam" id="PF03221">
    <property type="entry name" value="HTH_Tnp_Tc5"/>
    <property type="match status" value="1"/>
</dbReference>
<keyword evidence="1" id="KW-0238">DNA-binding</keyword>